<dbReference type="Proteomes" id="UP001385951">
    <property type="component" value="Unassembled WGS sequence"/>
</dbReference>
<proteinExistence type="predicted"/>
<gene>
    <name evidence="1" type="ORF">QCA50_007930</name>
</gene>
<accession>A0AAW0GD15</accession>
<comment type="caution">
    <text evidence="1">The sequence shown here is derived from an EMBL/GenBank/DDBJ whole genome shotgun (WGS) entry which is preliminary data.</text>
</comment>
<dbReference type="EMBL" id="JASBNA010000009">
    <property type="protein sequence ID" value="KAK7689239.1"/>
    <property type="molecule type" value="Genomic_DNA"/>
</dbReference>
<evidence type="ECO:0000313" key="1">
    <source>
        <dbReference type="EMBL" id="KAK7689239.1"/>
    </source>
</evidence>
<dbReference type="AlphaFoldDB" id="A0AAW0GD15"/>
<evidence type="ECO:0000313" key="2">
    <source>
        <dbReference type="Proteomes" id="UP001385951"/>
    </source>
</evidence>
<keyword evidence="2" id="KW-1185">Reference proteome</keyword>
<reference evidence="1 2" key="1">
    <citation type="submission" date="2022-09" db="EMBL/GenBank/DDBJ databases">
        <authorList>
            <person name="Palmer J.M."/>
        </authorList>
    </citation>
    <scope>NUCLEOTIDE SEQUENCE [LARGE SCALE GENOMIC DNA]</scope>
    <source>
        <strain evidence="1 2">DSM 7382</strain>
    </source>
</reference>
<sequence length="142" mass="16088">MSVSNHHPHSSIQQGLGRQWCCTAHCEEHDQLLNIYHEAIHSKVATLRTRVIATVGDIGKLRTTQEVSRALNKVNEWIYAINEGINAAQMLHDKFCGEIPGTIDAHKTSICTLEHERNAALQVLLELRKKYRTFENDHPSTP</sequence>
<protein>
    <submittedName>
        <fullName evidence="1">Uncharacterized protein</fullName>
    </submittedName>
</protein>
<organism evidence="1 2">
    <name type="scientific">Cerrena zonata</name>
    <dbReference type="NCBI Taxonomy" id="2478898"/>
    <lineage>
        <taxon>Eukaryota</taxon>
        <taxon>Fungi</taxon>
        <taxon>Dikarya</taxon>
        <taxon>Basidiomycota</taxon>
        <taxon>Agaricomycotina</taxon>
        <taxon>Agaricomycetes</taxon>
        <taxon>Polyporales</taxon>
        <taxon>Cerrenaceae</taxon>
        <taxon>Cerrena</taxon>
    </lineage>
</organism>
<name>A0AAW0GD15_9APHY</name>